<evidence type="ECO:0000313" key="2">
    <source>
        <dbReference type="Proteomes" id="UP000266934"/>
    </source>
</evidence>
<name>A0A348FYS9_9HYPH</name>
<dbReference type="RefSeq" id="WP_126398363.1">
    <property type="nucleotide sequence ID" value="NZ_AP018907.1"/>
</dbReference>
<dbReference type="InterPro" id="IPR021791">
    <property type="entry name" value="Phage_TAC_11"/>
</dbReference>
<evidence type="ECO:0008006" key="3">
    <source>
        <dbReference type="Google" id="ProtNLM"/>
    </source>
</evidence>
<dbReference type="Pfam" id="PF11836">
    <property type="entry name" value="Phage_TAC_11"/>
    <property type="match status" value="1"/>
</dbReference>
<gene>
    <name evidence="1" type="ORF">BLTE_11470</name>
</gene>
<dbReference type="KEGG" id="blag:BLTE_11470"/>
<dbReference type="OrthoDB" id="7206814at2"/>
<accession>A0A348FYS9</accession>
<organism evidence="1 2">
    <name type="scientific">Blastochloris tepida</name>
    <dbReference type="NCBI Taxonomy" id="2233851"/>
    <lineage>
        <taxon>Bacteria</taxon>
        <taxon>Pseudomonadati</taxon>
        <taxon>Pseudomonadota</taxon>
        <taxon>Alphaproteobacteria</taxon>
        <taxon>Hyphomicrobiales</taxon>
        <taxon>Blastochloridaceae</taxon>
        <taxon>Blastochloris</taxon>
    </lineage>
</organism>
<dbReference type="Proteomes" id="UP000266934">
    <property type="component" value="Chromosome"/>
</dbReference>
<proteinExistence type="predicted"/>
<dbReference type="EMBL" id="AP018907">
    <property type="protein sequence ID" value="BBF92462.1"/>
    <property type="molecule type" value="Genomic_DNA"/>
</dbReference>
<evidence type="ECO:0000313" key="1">
    <source>
        <dbReference type="EMBL" id="BBF92462.1"/>
    </source>
</evidence>
<keyword evidence="2" id="KW-1185">Reference proteome</keyword>
<dbReference type="AlphaFoldDB" id="A0A348FYS9"/>
<reference evidence="1 2" key="1">
    <citation type="submission" date="2018-08" db="EMBL/GenBank/DDBJ databases">
        <title>Complete genome sequencing of Blastochloris tepida GI.</title>
        <authorList>
            <person name="Tsukatani Y."/>
            <person name="Mori H."/>
        </authorList>
    </citation>
    <scope>NUCLEOTIDE SEQUENCE [LARGE SCALE GENOMIC DNA]</scope>
    <source>
        <strain evidence="1 2">GI</strain>
    </source>
</reference>
<sequence>MVATKLDGCPAITRLRVQAIEATLSGHDRRLTLTLGAIAELEAAFGAHGLDALEVHFKRGQFTAREIASILGAGLRGAGETIADAEVLQLTHRDGARGMAALATALLLTAFPTLKEDASAVQNAPAPSDQD</sequence>
<protein>
    <recommendedName>
        <fullName evidence="3">Transfer Agent</fullName>
    </recommendedName>
</protein>